<evidence type="ECO:0000313" key="2">
    <source>
        <dbReference type="EMBL" id="PRY53757.1"/>
    </source>
</evidence>
<comment type="caution">
    <text evidence="2">The sequence shown here is derived from an EMBL/GenBank/DDBJ whole genome shotgun (WGS) entry which is preliminary data.</text>
</comment>
<organism evidence="2 3">
    <name type="scientific">Arcticibacter pallidicorallinus</name>
    <dbReference type="NCBI Taxonomy" id="1259464"/>
    <lineage>
        <taxon>Bacteria</taxon>
        <taxon>Pseudomonadati</taxon>
        <taxon>Bacteroidota</taxon>
        <taxon>Sphingobacteriia</taxon>
        <taxon>Sphingobacteriales</taxon>
        <taxon>Sphingobacteriaceae</taxon>
        <taxon>Arcticibacter</taxon>
    </lineage>
</organism>
<dbReference type="Proteomes" id="UP000238034">
    <property type="component" value="Unassembled WGS sequence"/>
</dbReference>
<name>A0A2T0U766_9SPHI</name>
<dbReference type="PROSITE" id="PS51257">
    <property type="entry name" value="PROKAR_LIPOPROTEIN"/>
    <property type="match status" value="1"/>
</dbReference>
<dbReference type="EMBL" id="PVTH01000003">
    <property type="protein sequence ID" value="PRY53757.1"/>
    <property type="molecule type" value="Genomic_DNA"/>
</dbReference>
<dbReference type="Pfam" id="PF14092">
    <property type="entry name" value="DUF4270"/>
    <property type="match status" value="1"/>
</dbReference>
<feature type="signal peptide" evidence="1">
    <location>
        <begin position="1"/>
        <end position="26"/>
    </location>
</feature>
<evidence type="ECO:0000256" key="1">
    <source>
        <dbReference type="SAM" id="SignalP"/>
    </source>
</evidence>
<dbReference type="AlphaFoldDB" id="A0A2T0U766"/>
<dbReference type="InterPro" id="IPR025366">
    <property type="entry name" value="DUF4270"/>
</dbReference>
<dbReference type="OrthoDB" id="1466062at2"/>
<sequence length="463" mass="51050">MTKNYFIHMNYLSRGLFIFVSLIAFSSCQKTDNVGLDINPNDTINSKYIEDYDVSTVTVREDSVLASSQPQYPAGSITDPVLGTTDAALAMGISLPSTALSFGATTSLDSGVLVLKYGKGFFGDSTNTTYNVTVHQLKENYISTSNYYTNRKWNYDSTTVIGSAPNVNRFRWNDSLFVNQIVKGGQDTALKVVPQIRIKMTPEFMRTYFLNASSTHFATAAAFQNHIKGLYVKVRKVQPDGRGGIAYFDLATANVSGLELYYKNTTGTTVDTNKVIFGLSNTTTSAAIKHNYAGTAVQAQLDNPQQSFSTVYAQPLAGLRTKISFTNLDALRALGKIAINKAELVVYVEPGTETIFKPLPRLTLYRTDIAGQRQVADQVSFLGTPYDTNRKRYIFNVSSYIQNLVNGKDTQYSTYIAPVDVNFLNTQAANIAPVLTTAARSILAGNNHENLKIKLNIYYTKPD</sequence>
<feature type="chain" id="PRO_5015760799" evidence="1">
    <location>
        <begin position="27"/>
        <end position="463"/>
    </location>
</feature>
<proteinExistence type="predicted"/>
<keyword evidence="3" id="KW-1185">Reference proteome</keyword>
<gene>
    <name evidence="2" type="ORF">B0I27_103227</name>
</gene>
<keyword evidence="1" id="KW-0732">Signal</keyword>
<accession>A0A2T0U766</accession>
<evidence type="ECO:0000313" key="3">
    <source>
        <dbReference type="Proteomes" id="UP000238034"/>
    </source>
</evidence>
<protein>
    <submittedName>
        <fullName evidence="2">Uncharacterized protein DUF4270</fullName>
    </submittedName>
</protein>
<reference evidence="2 3" key="1">
    <citation type="submission" date="2018-03" db="EMBL/GenBank/DDBJ databases">
        <title>Genomic Encyclopedia of Type Strains, Phase III (KMG-III): the genomes of soil and plant-associated and newly described type strains.</title>
        <authorList>
            <person name="Whitman W."/>
        </authorList>
    </citation>
    <scope>NUCLEOTIDE SEQUENCE [LARGE SCALE GENOMIC DNA]</scope>
    <source>
        <strain evidence="2 3">CGMCC 1.9313</strain>
    </source>
</reference>